<evidence type="ECO:0000256" key="2">
    <source>
        <dbReference type="SAM" id="SignalP"/>
    </source>
</evidence>
<evidence type="ECO:0000313" key="5">
    <source>
        <dbReference type="Proteomes" id="UP000183047"/>
    </source>
</evidence>
<name>A0A1G5AXX2_9FIRM</name>
<dbReference type="EMBL" id="FMUR01000004">
    <property type="protein sequence ID" value="SCX82725.1"/>
    <property type="molecule type" value="Genomic_DNA"/>
</dbReference>
<dbReference type="SUPFAM" id="SSF50939">
    <property type="entry name" value="Sialidases"/>
    <property type="match status" value="1"/>
</dbReference>
<keyword evidence="2" id="KW-0732">Signal</keyword>
<dbReference type="OrthoDB" id="2051435at2"/>
<dbReference type="InterPro" id="IPR002508">
    <property type="entry name" value="MurNAc-LAA_cat"/>
</dbReference>
<dbReference type="GO" id="GO:0008745">
    <property type="term" value="F:N-acetylmuramoyl-L-alanine amidase activity"/>
    <property type="evidence" value="ECO:0007669"/>
    <property type="project" value="InterPro"/>
</dbReference>
<feature type="chain" id="PRO_5010172178" evidence="2">
    <location>
        <begin position="30"/>
        <end position="346"/>
    </location>
</feature>
<feature type="signal peptide" evidence="2">
    <location>
        <begin position="1"/>
        <end position="29"/>
    </location>
</feature>
<dbReference type="GO" id="GO:0009253">
    <property type="term" value="P:peptidoglycan catabolic process"/>
    <property type="evidence" value="ECO:0007669"/>
    <property type="project" value="InterPro"/>
</dbReference>
<organism evidence="4 5">
    <name type="scientific">Butyrivibrio hungatei</name>
    <dbReference type="NCBI Taxonomy" id="185008"/>
    <lineage>
        <taxon>Bacteria</taxon>
        <taxon>Bacillati</taxon>
        <taxon>Bacillota</taxon>
        <taxon>Clostridia</taxon>
        <taxon>Lachnospirales</taxon>
        <taxon>Lachnospiraceae</taxon>
        <taxon>Butyrivibrio</taxon>
    </lineage>
</organism>
<gene>
    <name evidence="4" type="ORF">SAMN02910451_00423</name>
</gene>
<reference evidence="5" key="1">
    <citation type="submission" date="2016-10" db="EMBL/GenBank/DDBJ databases">
        <authorList>
            <person name="Varghese N."/>
            <person name="Submissions S."/>
        </authorList>
    </citation>
    <scope>NUCLEOTIDE SEQUENCE [LARGE SCALE GENOMIC DNA]</scope>
    <source>
        <strain evidence="5">XBD2006</strain>
    </source>
</reference>
<evidence type="ECO:0000259" key="3">
    <source>
        <dbReference type="SMART" id="SM00646"/>
    </source>
</evidence>
<keyword evidence="5" id="KW-1185">Reference proteome</keyword>
<evidence type="ECO:0000256" key="1">
    <source>
        <dbReference type="ARBA" id="ARBA00022801"/>
    </source>
</evidence>
<sequence length="346" mass="37808">MRRSIATIVTAALLSVSGLVPSTVVTSNAADKPVVIVIDPGHGADNRGAEYNGLTEKNINLTVANSMKAELEKYDNVTVYMTRNADQGLSLEDRAAFAQSVNADFLFSLHFNASKDHNFYGCEVWTSAFGNQYQKGTDFGKIEIAELGSLGIYQKGVKTKIGSKGSDYYGVIRACTARNIPGVIIEHAYIDHGYDVQKVKSQNFYAQLGVKDATAVAKYFKLKSSKTGADFSGFKYDPTPAPAGPVRQDETAPDVCDIKVLASSKKDGNVLVQMTTKDNQSPVAYFAYSYDGGKTFSPFQMWDRSKETQSYNVKVPAGYENPVIVCRAYNIYELGKESNAVPVKDY</sequence>
<dbReference type="SUPFAM" id="SSF53187">
    <property type="entry name" value="Zn-dependent exopeptidases"/>
    <property type="match status" value="1"/>
</dbReference>
<evidence type="ECO:0000313" key="4">
    <source>
        <dbReference type="EMBL" id="SCX82725.1"/>
    </source>
</evidence>
<keyword evidence="1" id="KW-0378">Hydrolase</keyword>
<dbReference type="PANTHER" id="PTHR30404:SF0">
    <property type="entry name" value="N-ACETYLMURAMOYL-L-ALANINE AMIDASE AMIC"/>
    <property type="match status" value="1"/>
</dbReference>
<protein>
    <submittedName>
        <fullName evidence="4">N-acetylmuramoyl-L-alanine amidase</fullName>
    </submittedName>
</protein>
<dbReference type="InterPro" id="IPR050695">
    <property type="entry name" value="N-acetylmuramoyl_amidase_3"/>
</dbReference>
<feature type="domain" description="MurNAc-LAA" evidence="3">
    <location>
        <begin position="95"/>
        <end position="211"/>
    </location>
</feature>
<proteinExistence type="predicted"/>
<accession>A0A1G5AXX2</accession>
<dbReference type="PANTHER" id="PTHR30404">
    <property type="entry name" value="N-ACETYLMURAMOYL-L-ALANINE AMIDASE"/>
    <property type="match status" value="1"/>
</dbReference>
<dbReference type="SMART" id="SM00646">
    <property type="entry name" value="Ami_3"/>
    <property type="match status" value="1"/>
</dbReference>
<dbReference type="Gene3D" id="3.40.630.40">
    <property type="entry name" value="Zn-dependent exopeptidases"/>
    <property type="match status" value="1"/>
</dbReference>
<dbReference type="AlphaFoldDB" id="A0A1G5AXX2"/>
<dbReference type="CDD" id="cd02696">
    <property type="entry name" value="MurNAc-LAA"/>
    <property type="match status" value="1"/>
</dbReference>
<dbReference type="Proteomes" id="UP000183047">
    <property type="component" value="Unassembled WGS sequence"/>
</dbReference>
<dbReference type="Pfam" id="PF01520">
    <property type="entry name" value="Amidase_3"/>
    <property type="match status" value="1"/>
</dbReference>
<dbReference type="RefSeq" id="WP_074461224.1">
    <property type="nucleotide sequence ID" value="NZ_FMUR01000004.1"/>
</dbReference>
<dbReference type="GO" id="GO:0030288">
    <property type="term" value="C:outer membrane-bounded periplasmic space"/>
    <property type="evidence" value="ECO:0007669"/>
    <property type="project" value="TreeGrafter"/>
</dbReference>
<dbReference type="InterPro" id="IPR036278">
    <property type="entry name" value="Sialidase_sf"/>
</dbReference>